<dbReference type="Proteomes" id="UP000289152">
    <property type="component" value="Unassembled WGS sequence"/>
</dbReference>
<sequence>MTDHAHFSPRRTRGSGPGLPDVLAVNLHPTFPPQPTTAQSMPITPEPPEEVYALPSELDIKQFERQAESNARAASRALLHNRYLSPPLPSSRDVGYDSFRRQHDSFTSATLHPEHQLEHGVYDNYDKNDTYNDDSHARVTSPKPDPRDYMPRPVTATHSDTINMASPNSQGISDPARQKIHRTNQEIRKNEEEKLIKMEMKKQPGVGSLESLEAWFDGKKRIQILTPIAPVPRKAQVAETILTSAHYPSRPFFRDESEGRTDSSDQSLIVHLSPSTSRTYALPHPTIVSQQEETVKTSKDPTFKPSESHQFTDHVPTHVQDVKSSNNVQPPFNTTPQTFQPDHIHRSVDTLNFRAHPEYVDSSIRPISRPSSVRMNPQERPWEWRRPQFHPSQSIEELEARRRMRPPKLGGRSKREELGSAEESWLESEPITLPTLPSLTSIGENVLNSGRKGMFQIEDDPPSRSTSPFKEYARTDIEVRGREQFESEKSVSERRSYGVSRTDKVSSQRAGFTSQREDSRNEQENGMEVDMDIGDRHNGDDHNHEIESNKWIERQEKREHVQISRSAMTCSRANKISKTTSSRGPKNSGHLSEHSRDVVRALDKGKRQEKRKVEMDMSLEMTLVVPLRSGKSPNSQSDLDSDSDSRSDSHSKLVSGSGMKSWSKDGDESDNNGGYGSPSLFDIRYRRRKIVRTEKRKVRKDKKKEGRGNGKMVSLDQAREEAFKLARKGTVRESWVAGGSSGHRHIV</sequence>
<evidence type="ECO:0000313" key="2">
    <source>
        <dbReference type="EMBL" id="RXK39193.1"/>
    </source>
</evidence>
<feature type="compositionally biased region" description="Basic and acidic residues" evidence="1">
    <location>
        <begin position="480"/>
        <end position="506"/>
    </location>
</feature>
<proteinExistence type="predicted"/>
<feature type="region of interest" description="Disordered" evidence="1">
    <location>
        <begin position="480"/>
        <end position="680"/>
    </location>
</feature>
<dbReference type="OrthoDB" id="2565338at2759"/>
<feature type="region of interest" description="Disordered" evidence="1">
    <location>
        <begin position="692"/>
        <end position="715"/>
    </location>
</feature>
<keyword evidence="3" id="KW-1185">Reference proteome</keyword>
<feature type="region of interest" description="Disordered" evidence="1">
    <location>
        <begin position="290"/>
        <end position="311"/>
    </location>
</feature>
<feature type="region of interest" description="Disordered" evidence="1">
    <location>
        <begin position="1"/>
        <end position="49"/>
    </location>
</feature>
<feature type="region of interest" description="Disordered" evidence="1">
    <location>
        <begin position="399"/>
        <end position="423"/>
    </location>
</feature>
<feature type="compositionally biased region" description="Basic and acidic residues" evidence="1">
    <location>
        <begin position="123"/>
        <end position="137"/>
    </location>
</feature>
<reference evidence="2 3" key="1">
    <citation type="submission" date="2016-06" db="EMBL/GenBank/DDBJ databases">
        <title>Evolution of pathogenesis and genome organization in the Tremellales.</title>
        <authorList>
            <person name="Cuomo C."/>
            <person name="Litvintseva A."/>
            <person name="Heitman J."/>
            <person name="Chen Y."/>
            <person name="Sun S."/>
            <person name="Springer D."/>
            <person name="Dromer F."/>
            <person name="Young S."/>
            <person name="Zeng Q."/>
            <person name="Chapman S."/>
            <person name="Gujja S."/>
            <person name="Saif S."/>
            <person name="Birren B."/>
        </authorList>
    </citation>
    <scope>NUCLEOTIDE SEQUENCE [LARGE SCALE GENOMIC DNA]</scope>
    <source>
        <strain evidence="2 3">ATCC 28783</strain>
    </source>
</reference>
<feature type="compositionally biased region" description="Basic and acidic residues" evidence="1">
    <location>
        <begin position="591"/>
        <end position="615"/>
    </location>
</feature>
<dbReference type="VEuPathDB" id="FungiDB:TREMEDRAFT_59997"/>
<feature type="compositionally biased region" description="Basic residues" evidence="1">
    <location>
        <begin position="692"/>
        <end position="702"/>
    </location>
</feature>
<feature type="compositionally biased region" description="Basic and acidic residues" evidence="1">
    <location>
        <begin position="293"/>
        <end position="311"/>
    </location>
</feature>
<dbReference type="AlphaFoldDB" id="A0A4Q1BMX0"/>
<feature type="compositionally biased region" description="Polar residues" evidence="1">
    <location>
        <begin position="563"/>
        <end position="585"/>
    </location>
</feature>
<evidence type="ECO:0000256" key="1">
    <source>
        <dbReference type="SAM" id="MobiDB-lite"/>
    </source>
</evidence>
<name>A0A4Q1BMX0_TREME</name>
<feature type="region of interest" description="Disordered" evidence="1">
    <location>
        <begin position="123"/>
        <end position="152"/>
    </location>
</feature>
<evidence type="ECO:0000313" key="3">
    <source>
        <dbReference type="Proteomes" id="UP000289152"/>
    </source>
</evidence>
<organism evidence="2 3">
    <name type="scientific">Tremella mesenterica</name>
    <name type="common">Jelly fungus</name>
    <dbReference type="NCBI Taxonomy" id="5217"/>
    <lineage>
        <taxon>Eukaryota</taxon>
        <taxon>Fungi</taxon>
        <taxon>Dikarya</taxon>
        <taxon>Basidiomycota</taxon>
        <taxon>Agaricomycotina</taxon>
        <taxon>Tremellomycetes</taxon>
        <taxon>Tremellales</taxon>
        <taxon>Tremellaceae</taxon>
        <taxon>Tremella</taxon>
    </lineage>
</organism>
<dbReference type="EMBL" id="SDIL01000035">
    <property type="protein sequence ID" value="RXK39193.1"/>
    <property type="molecule type" value="Genomic_DNA"/>
</dbReference>
<feature type="compositionally biased region" description="Basic and acidic residues" evidence="1">
    <location>
        <begin position="533"/>
        <end position="562"/>
    </location>
</feature>
<comment type="caution">
    <text evidence="2">The sequence shown here is derived from an EMBL/GenBank/DDBJ whole genome shotgun (WGS) entry which is preliminary data.</text>
</comment>
<accession>A0A4Q1BMX0</accession>
<dbReference type="InParanoid" id="A0A4Q1BMX0"/>
<protein>
    <submittedName>
        <fullName evidence="2">Uncharacterized protein</fullName>
    </submittedName>
</protein>
<gene>
    <name evidence="2" type="ORF">M231_03550</name>
</gene>